<evidence type="ECO:0000313" key="6">
    <source>
        <dbReference type="Proteomes" id="UP000034502"/>
    </source>
</evidence>
<organism evidence="5 6">
    <name type="scientific">Candidatus Amesbacteria bacterium GW2011_GWC1_47_15</name>
    <dbReference type="NCBI Taxonomy" id="1618364"/>
    <lineage>
        <taxon>Bacteria</taxon>
        <taxon>Candidatus Amesiibacteriota</taxon>
    </lineage>
</organism>
<evidence type="ECO:0000256" key="2">
    <source>
        <dbReference type="ARBA" id="ARBA00022676"/>
    </source>
</evidence>
<evidence type="ECO:0000256" key="1">
    <source>
        <dbReference type="ARBA" id="ARBA00006739"/>
    </source>
</evidence>
<dbReference type="STRING" id="1618364.UX86_C0009G0017"/>
<feature type="domain" description="Glycosyltransferase 2-like" evidence="4">
    <location>
        <begin position="9"/>
        <end position="174"/>
    </location>
</feature>
<dbReference type="Gene3D" id="3.90.550.10">
    <property type="entry name" value="Spore Coat Polysaccharide Biosynthesis Protein SpsA, Chain A"/>
    <property type="match status" value="1"/>
</dbReference>
<gene>
    <name evidence="5" type="ORF">UX86_C0009G0017</name>
</gene>
<dbReference type="InterPro" id="IPR029044">
    <property type="entry name" value="Nucleotide-diphossugar_trans"/>
</dbReference>
<dbReference type="EMBL" id="LCNU01000009">
    <property type="protein sequence ID" value="KKU64387.1"/>
    <property type="molecule type" value="Genomic_DNA"/>
</dbReference>
<dbReference type="AlphaFoldDB" id="A0A0G1S4R2"/>
<reference evidence="5 6" key="1">
    <citation type="journal article" date="2015" name="Nature">
        <title>rRNA introns, odd ribosomes, and small enigmatic genomes across a large radiation of phyla.</title>
        <authorList>
            <person name="Brown C.T."/>
            <person name="Hug L.A."/>
            <person name="Thomas B.C."/>
            <person name="Sharon I."/>
            <person name="Castelle C.J."/>
            <person name="Singh A."/>
            <person name="Wilkins M.J."/>
            <person name="Williams K.H."/>
            <person name="Banfield J.F."/>
        </authorList>
    </citation>
    <scope>NUCLEOTIDE SEQUENCE [LARGE SCALE GENOMIC DNA]</scope>
</reference>
<keyword evidence="2" id="KW-0328">Glycosyltransferase</keyword>
<dbReference type="PANTHER" id="PTHR43630">
    <property type="entry name" value="POLY-BETA-1,6-N-ACETYL-D-GLUCOSAMINE SYNTHASE"/>
    <property type="match status" value="1"/>
</dbReference>
<dbReference type="SUPFAM" id="SSF53448">
    <property type="entry name" value="Nucleotide-diphospho-sugar transferases"/>
    <property type="match status" value="1"/>
</dbReference>
<comment type="caution">
    <text evidence="5">The sequence shown here is derived from an EMBL/GenBank/DDBJ whole genome shotgun (WGS) entry which is preliminary data.</text>
</comment>
<evidence type="ECO:0000256" key="3">
    <source>
        <dbReference type="ARBA" id="ARBA00022679"/>
    </source>
</evidence>
<dbReference type="PANTHER" id="PTHR43630:SF1">
    <property type="entry name" value="POLY-BETA-1,6-N-ACETYL-D-GLUCOSAMINE SYNTHASE"/>
    <property type="match status" value="1"/>
</dbReference>
<dbReference type="Pfam" id="PF00535">
    <property type="entry name" value="Glycos_transf_2"/>
    <property type="match status" value="1"/>
</dbReference>
<dbReference type="GO" id="GO:0016757">
    <property type="term" value="F:glycosyltransferase activity"/>
    <property type="evidence" value="ECO:0007669"/>
    <property type="project" value="UniProtKB-KW"/>
</dbReference>
<name>A0A0G1S4R2_9BACT</name>
<comment type="similarity">
    <text evidence="1">Belongs to the glycosyltransferase 2 family.</text>
</comment>
<proteinExistence type="inferred from homology"/>
<evidence type="ECO:0000313" key="5">
    <source>
        <dbReference type="EMBL" id="KKU64387.1"/>
    </source>
</evidence>
<keyword evidence="3" id="KW-0808">Transferase</keyword>
<accession>A0A0G1S4R2</accession>
<protein>
    <recommendedName>
        <fullName evidence="4">Glycosyltransferase 2-like domain-containing protein</fullName>
    </recommendedName>
</protein>
<dbReference type="InterPro" id="IPR001173">
    <property type="entry name" value="Glyco_trans_2-like"/>
</dbReference>
<dbReference type="Proteomes" id="UP000034502">
    <property type="component" value="Unassembled WGS sequence"/>
</dbReference>
<evidence type="ECO:0000259" key="4">
    <source>
        <dbReference type="Pfam" id="PF00535"/>
    </source>
</evidence>
<sequence>MSLYHPSVTIGIPAHNEENSLPVFLDSLISQDISSFLLEKVVIACDGCTDRTSAVAAAYKKHIPGLKVINDGRRLGQIGRLNQMFSACKSDIFVTFDADTILGHKRVLSQMVAPFRNLRVGAVSGGDTPYSPSTPVELLAAAKIRLWFHTRKNINGGDSVHNLHGCAFALRGEMCRSLHIPPRVIANDAYVYFTIKKHGFNLRFVPEAVVYYRLPSGLMDFLAQTARWQNTSGRISEHFGPWINPYRVVPLKAKISGIVHMLWDNPVLLPAAVLFHFISRFAKKYFPLPDSVWTPLSSTKNTHV</sequence>